<keyword evidence="2" id="KW-0732">Signal</keyword>
<evidence type="ECO:0000313" key="4">
    <source>
        <dbReference type="Proteomes" id="UP000799438"/>
    </source>
</evidence>
<dbReference type="OrthoDB" id="3650767at2759"/>
<dbReference type="AlphaFoldDB" id="A0A6A6BIK6"/>
<dbReference type="RefSeq" id="XP_033399671.1">
    <property type="nucleotide sequence ID" value="XM_033546080.1"/>
</dbReference>
<feature type="compositionally biased region" description="Polar residues" evidence="1">
    <location>
        <begin position="52"/>
        <end position="61"/>
    </location>
</feature>
<sequence>MSSFKHGSILSFLFFFLALCSALVESRESVDTSAQATGNDEPLSATKETHNTHLSTPQENLLPSAVNVGDSSTSISADAEDSDPNESQQVFGSILMHGPENDVQSFDPNDGSHLALFDCPNTAPSDFSIQSLKAVCMRPDEGSNCEKIMSGGVEGTVVRLPPDCGPDTYVRAVSFEALETLPPSLPERLRRKMREESRVYELRYDYNFQKLREDAGTVDFQIDFSNIMGF</sequence>
<name>A0A6A6BIK6_9PEZI</name>
<feature type="signal peptide" evidence="2">
    <location>
        <begin position="1"/>
        <end position="22"/>
    </location>
</feature>
<evidence type="ECO:0000256" key="2">
    <source>
        <dbReference type="SAM" id="SignalP"/>
    </source>
</evidence>
<dbReference type="GeneID" id="54303586"/>
<accession>A0A6A6BIK6</accession>
<protein>
    <recommendedName>
        <fullName evidence="5">Ubiquitin 3 binding protein But2 C-terminal domain-containing protein</fullName>
    </recommendedName>
</protein>
<dbReference type="EMBL" id="ML995480">
    <property type="protein sequence ID" value="KAF2143959.1"/>
    <property type="molecule type" value="Genomic_DNA"/>
</dbReference>
<evidence type="ECO:0000313" key="3">
    <source>
        <dbReference type="EMBL" id="KAF2143959.1"/>
    </source>
</evidence>
<reference evidence="3" key="1">
    <citation type="journal article" date="2020" name="Stud. Mycol.">
        <title>101 Dothideomycetes genomes: a test case for predicting lifestyles and emergence of pathogens.</title>
        <authorList>
            <person name="Haridas S."/>
            <person name="Albert R."/>
            <person name="Binder M."/>
            <person name="Bloem J."/>
            <person name="Labutti K."/>
            <person name="Salamov A."/>
            <person name="Andreopoulos B."/>
            <person name="Baker S."/>
            <person name="Barry K."/>
            <person name="Bills G."/>
            <person name="Bluhm B."/>
            <person name="Cannon C."/>
            <person name="Castanera R."/>
            <person name="Culley D."/>
            <person name="Daum C."/>
            <person name="Ezra D."/>
            <person name="Gonzalez J."/>
            <person name="Henrissat B."/>
            <person name="Kuo A."/>
            <person name="Liang C."/>
            <person name="Lipzen A."/>
            <person name="Lutzoni F."/>
            <person name="Magnuson J."/>
            <person name="Mondo S."/>
            <person name="Nolan M."/>
            <person name="Ohm R."/>
            <person name="Pangilinan J."/>
            <person name="Park H.-J."/>
            <person name="Ramirez L."/>
            <person name="Alfaro M."/>
            <person name="Sun H."/>
            <person name="Tritt A."/>
            <person name="Yoshinaga Y."/>
            <person name="Zwiers L.-H."/>
            <person name="Turgeon B."/>
            <person name="Goodwin S."/>
            <person name="Spatafora J."/>
            <person name="Crous P."/>
            <person name="Grigoriev I."/>
        </authorList>
    </citation>
    <scope>NUCLEOTIDE SEQUENCE</scope>
    <source>
        <strain evidence="3">CBS 121167</strain>
    </source>
</reference>
<dbReference type="Proteomes" id="UP000799438">
    <property type="component" value="Unassembled WGS sequence"/>
</dbReference>
<gene>
    <name evidence="3" type="ORF">K452DRAFT_356931</name>
</gene>
<feature type="chain" id="PRO_5025505108" description="Ubiquitin 3 binding protein But2 C-terminal domain-containing protein" evidence="2">
    <location>
        <begin position="23"/>
        <end position="230"/>
    </location>
</feature>
<proteinExistence type="predicted"/>
<organism evidence="3 4">
    <name type="scientific">Aplosporella prunicola CBS 121167</name>
    <dbReference type="NCBI Taxonomy" id="1176127"/>
    <lineage>
        <taxon>Eukaryota</taxon>
        <taxon>Fungi</taxon>
        <taxon>Dikarya</taxon>
        <taxon>Ascomycota</taxon>
        <taxon>Pezizomycotina</taxon>
        <taxon>Dothideomycetes</taxon>
        <taxon>Dothideomycetes incertae sedis</taxon>
        <taxon>Botryosphaeriales</taxon>
        <taxon>Aplosporellaceae</taxon>
        <taxon>Aplosporella</taxon>
    </lineage>
</organism>
<keyword evidence="4" id="KW-1185">Reference proteome</keyword>
<evidence type="ECO:0008006" key="5">
    <source>
        <dbReference type="Google" id="ProtNLM"/>
    </source>
</evidence>
<feature type="region of interest" description="Disordered" evidence="1">
    <location>
        <begin position="33"/>
        <end position="88"/>
    </location>
</feature>
<evidence type="ECO:0000256" key="1">
    <source>
        <dbReference type="SAM" id="MobiDB-lite"/>
    </source>
</evidence>